<feature type="compositionally biased region" description="Low complexity" evidence="1">
    <location>
        <begin position="135"/>
        <end position="153"/>
    </location>
</feature>
<dbReference type="GeneID" id="7836181"/>
<keyword evidence="3" id="KW-1185">Reference proteome</keyword>
<dbReference type="InParanoid" id="Q248A6"/>
<accession>Q248A6</accession>
<gene>
    <name evidence="2" type="ORF">TTHERM_00532630</name>
</gene>
<protein>
    <submittedName>
        <fullName evidence="2">Uncharacterized protein</fullName>
    </submittedName>
</protein>
<organism evidence="2 3">
    <name type="scientific">Tetrahymena thermophila (strain SB210)</name>
    <dbReference type="NCBI Taxonomy" id="312017"/>
    <lineage>
        <taxon>Eukaryota</taxon>
        <taxon>Sar</taxon>
        <taxon>Alveolata</taxon>
        <taxon>Ciliophora</taxon>
        <taxon>Intramacronucleata</taxon>
        <taxon>Oligohymenophorea</taxon>
        <taxon>Hymenostomatida</taxon>
        <taxon>Tetrahymenina</taxon>
        <taxon>Tetrahymenidae</taxon>
        <taxon>Tetrahymena</taxon>
    </lineage>
</organism>
<dbReference type="HOGENOM" id="CLU_684237_0_0_1"/>
<feature type="compositionally biased region" description="Basic and acidic residues" evidence="1">
    <location>
        <begin position="368"/>
        <end position="379"/>
    </location>
</feature>
<sequence length="388" mass="44473">MQKQIETLENTEHQKEFPLQLLDITTSQPIIPTDTSEKKQDSFTQIEQSFSGSNSLQGSLTHIQSNLQSDQIQSCQETQLKSESQNIQSSLSDFKLTDQLLDSNTALTQSIPFLPQKKQIKSSINKEENNKPGLQNQNIQNNTSNKSNKQNISSNYNYYHTQHKKLQGVSLQNRIFPLNNLVSSSQKLQTSNTPIASQQPMQKSEKVLRLLKKDITSCQMLDSVSTTYSAMIPTTNLDNNFDEANDDPCKMYESNQVQIDESDTLEKKIHEWLDQMDVHITCPSSKMHDYFDSIRKNTYWDIHSKILSGEDLDCFPTPGSQSSFNHLSQMTESPNPFTPTPLLERRNPGQLTTLLPACSFLNRRRHTQKLDDKKSKEIEEVYDEWDQD</sequence>
<proteinExistence type="predicted"/>
<feature type="region of interest" description="Disordered" evidence="1">
    <location>
        <begin position="122"/>
        <end position="153"/>
    </location>
</feature>
<dbReference type="AlphaFoldDB" id="Q248A6"/>
<evidence type="ECO:0000256" key="1">
    <source>
        <dbReference type="SAM" id="MobiDB-lite"/>
    </source>
</evidence>
<evidence type="ECO:0000313" key="3">
    <source>
        <dbReference type="Proteomes" id="UP000009168"/>
    </source>
</evidence>
<reference evidence="3" key="1">
    <citation type="journal article" date="2006" name="PLoS Biol.">
        <title>Macronuclear genome sequence of the ciliate Tetrahymena thermophila, a model eukaryote.</title>
        <authorList>
            <person name="Eisen J.A."/>
            <person name="Coyne R.S."/>
            <person name="Wu M."/>
            <person name="Wu D."/>
            <person name="Thiagarajan M."/>
            <person name="Wortman J.R."/>
            <person name="Badger J.H."/>
            <person name="Ren Q."/>
            <person name="Amedeo P."/>
            <person name="Jones K.M."/>
            <person name="Tallon L.J."/>
            <person name="Delcher A.L."/>
            <person name="Salzberg S.L."/>
            <person name="Silva J.C."/>
            <person name="Haas B.J."/>
            <person name="Majoros W.H."/>
            <person name="Farzad M."/>
            <person name="Carlton J.M."/>
            <person name="Smith R.K. Jr."/>
            <person name="Garg J."/>
            <person name="Pearlman R.E."/>
            <person name="Karrer K.M."/>
            <person name="Sun L."/>
            <person name="Manning G."/>
            <person name="Elde N.C."/>
            <person name="Turkewitz A.P."/>
            <person name="Asai D.J."/>
            <person name="Wilkes D.E."/>
            <person name="Wang Y."/>
            <person name="Cai H."/>
            <person name="Collins K."/>
            <person name="Stewart B.A."/>
            <person name="Lee S.R."/>
            <person name="Wilamowska K."/>
            <person name="Weinberg Z."/>
            <person name="Ruzzo W.L."/>
            <person name="Wloga D."/>
            <person name="Gaertig J."/>
            <person name="Frankel J."/>
            <person name="Tsao C.-C."/>
            <person name="Gorovsky M.A."/>
            <person name="Keeling P.J."/>
            <person name="Waller R.F."/>
            <person name="Patron N.J."/>
            <person name="Cherry J.M."/>
            <person name="Stover N.A."/>
            <person name="Krieger C.J."/>
            <person name="del Toro C."/>
            <person name="Ryder H.F."/>
            <person name="Williamson S.C."/>
            <person name="Barbeau R.A."/>
            <person name="Hamilton E.P."/>
            <person name="Orias E."/>
        </authorList>
    </citation>
    <scope>NUCLEOTIDE SEQUENCE [LARGE SCALE GENOMIC DNA]</scope>
    <source>
        <strain evidence="3">SB210</strain>
    </source>
</reference>
<evidence type="ECO:0000313" key="2">
    <source>
        <dbReference type="EMBL" id="EAS04139.2"/>
    </source>
</evidence>
<dbReference type="EMBL" id="GG662455">
    <property type="protein sequence ID" value="EAS04139.2"/>
    <property type="molecule type" value="Genomic_DNA"/>
</dbReference>
<feature type="region of interest" description="Disordered" evidence="1">
    <location>
        <begin position="366"/>
        <end position="388"/>
    </location>
</feature>
<dbReference type="KEGG" id="tet:TTHERM_00532630"/>
<dbReference type="Proteomes" id="UP000009168">
    <property type="component" value="Unassembled WGS sequence"/>
</dbReference>
<dbReference type="RefSeq" id="XP_001024384.2">
    <property type="nucleotide sequence ID" value="XM_001024384.2"/>
</dbReference>
<name>Q248A6_TETTS</name>